<evidence type="ECO:0000256" key="2">
    <source>
        <dbReference type="ARBA" id="ARBA00012483"/>
    </source>
</evidence>
<sequence length="106" mass="11842">MRLDIDDMSYEELLALGESIGNVSTGLSEDMVSKCLTKTTYHSSDQNQEEAMCTICLEEYKSKEEVGRMKNCGHDYHVGCIRKWLSLKNSCAICKAPALADGLKEE</sequence>
<keyword evidence="3" id="KW-0808">Transferase</keyword>
<dbReference type="InterPro" id="IPR013083">
    <property type="entry name" value="Znf_RING/FYVE/PHD"/>
</dbReference>
<comment type="caution">
    <text evidence="10">The sequence shown here is derived from an EMBL/GenBank/DDBJ whole genome shotgun (WGS) entry which is preliminary data.</text>
</comment>
<dbReference type="FunFam" id="3.30.40.10:FF:000538">
    <property type="entry name" value="E3 ubiquitin-protein ligase MBR2 isoform A"/>
    <property type="match status" value="1"/>
</dbReference>
<dbReference type="PANTHER" id="PTHR22937">
    <property type="entry name" value="E3 UBIQUITIN-PROTEIN LIGASE RNF165"/>
    <property type="match status" value="1"/>
</dbReference>
<dbReference type="AlphaFoldDB" id="A0A438D9K7"/>
<name>A0A438D9K7_VITVI</name>
<dbReference type="InterPro" id="IPR001841">
    <property type="entry name" value="Znf_RING"/>
</dbReference>
<evidence type="ECO:0000256" key="5">
    <source>
        <dbReference type="ARBA" id="ARBA00022771"/>
    </source>
</evidence>
<keyword evidence="7" id="KW-0862">Zinc</keyword>
<evidence type="ECO:0000313" key="10">
    <source>
        <dbReference type="EMBL" id="RVW32129.1"/>
    </source>
</evidence>
<dbReference type="SUPFAM" id="SSF57850">
    <property type="entry name" value="RING/U-box"/>
    <property type="match status" value="1"/>
</dbReference>
<evidence type="ECO:0000259" key="9">
    <source>
        <dbReference type="PROSITE" id="PS50089"/>
    </source>
</evidence>
<protein>
    <recommendedName>
        <fullName evidence="2">RING-type E3 ubiquitin transferase</fullName>
        <ecNumber evidence="2">2.3.2.27</ecNumber>
    </recommendedName>
</protein>
<keyword evidence="5 8" id="KW-0863">Zinc-finger</keyword>
<dbReference type="EC" id="2.3.2.27" evidence="2"/>
<proteinExistence type="predicted"/>
<evidence type="ECO:0000256" key="3">
    <source>
        <dbReference type="ARBA" id="ARBA00022679"/>
    </source>
</evidence>
<keyword evidence="6" id="KW-0833">Ubl conjugation pathway</keyword>
<dbReference type="Gene3D" id="3.30.40.10">
    <property type="entry name" value="Zinc/RING finger domain, C3HC4 (zinc finger)"/>
    <property type="match status" value="1"/>
</dbReference>
<keyword evidence="4" id="KW-0479">Metal-binding</keyword>
<organism evidence="10 11">
    <name type="scientific">Vitis vinifera</name>
    <name type="common">Grape</name>
    <dbReference type="NCBI Taxonomy" id="29760"/>
    <lineage>
        <taxon>Eukaryota</taxon>
        <taxon>Viridiplantae</taxon>
        <taxon>Streptophyta</taxon>
        <taxon>Embryophyta</taxon>
        <taxon>Tracheophyta</taxon>
        <taxon>Spermatophyta</taxon>
        <taxon>Magnoliopsida</taxon>
        <taxon>eudicotyledons</taxon>
        <taxon>Gunneridae</taxon>
        <taxon>Pentapetalae</taxon>
        <taxon>rosids</taxon>
        <taxon>Vitales</taxon>
        <taxon>Vitaceae</taxon>
        <taxon>Viteae</taxon>
        <taxon>Vitis</taxon>
    </lineage>
</organism>
<dbReference type="InterPro" id="IPR045191">
    <property type="entry name" value="MBR1/2-like"/>
</dbReference>
<dbReference type="EMBL" id="QGNW01001726">
    <property type="protein sequence ID" value="RVW32129.1"/>
    <property type="molecule type" value="Genomic_DNA"/>
</dbReference>
<dbReference type="Pfam" id="PF13639">
    <property type="entry name" value="zf-RING_2"/>
    <property type="match status" value="1"/>
</dbReference>
<comment type="catalytic activity">
    <reaction evidence="1">
        <text>S-ubiquitinyl-[E2 ubiquitin-conjugating enzyme]-L-cysteine + [acceptor protein]-L-lysine = [E2 ubiquitin-conjugating enzyme]-L-cysteine + N(6)-ubiquitinyl-[acceptor protein]-L-lysine.</text>
        <dbReference type="EC" id="2.3.2.27"/>
    </reaction>
</comment>
<dbReference type="PANTHER" id="PTHR22937:SF65">
    <property type="entry name" value="E3 UBIQUITIN-PROTEIN LIGASE ARK2C"/>
    <property type="match status" value="1"/>
</dbReference>
<dbReference type="PROSITE" id="PS50089">
    <property type="entry name" value="ZF_RING_2"/>
    <property type="match status" value="1"/>
</dbReference>
<evidence type="ECO:0000313" key="11">
    <source>
        <dbReference type="Proteomes" id="UP000288805"/>
    </source>
</evidence>
<evidence type="ECO:0000256" key="7">
    <source>
        <dbReference type="ARBA" id="ARBA00022833"/>
    </source>
</evidence>
<evidence type="ECO:0000256" key="1">
    <source>
        <dbReference type="ARBA" id="ARBA00000900"/>
    </source>
</evidence>
<dbReference type="GO" id="GO:0061630">
    <property type="term" value="F:ubiquitin protein ligase activity"/>
    <property type="evidence" value="ECO:0007669"/>
    <property type="project" value="UniProtKB-EC"/>
</dbReference>
<feature type="domain" description="RING-type" evidence="9">
    <location>
        <begin position="53"/>
        <end position="95"/>
    </location>
</feature>
<evidence type="ECO:0000256" key="6">
    <source>
        <dbReference type="ARBA" id="ARBA00022786"/>
    </source>
</evidence>
<dbReference type="SMART" id="SM00184">
    <property type="entry name" value="RING"/>
    <property type="match status" value="1"/>
</dbReference>
<evidence type="ECO:0000256" key="4">
    <source>
        <dbReference type="ARBA" id="ARBA00022723"/>
    </source>
</evidence>
<dbReference type="GO" id="GO:0008270">
    <property type="term" value="F:zinc ion binding"/>
    <property type="evidence" value="ECO:0007669"/>
    <property type="project" value="UniProtKB-KW"/>
</dbReference>
<gene>
    <name evidence="10" type="primary">HIP1_4</name>
    <name evidence="10" type="ORF">CK203_080534</name>
</gene>
<reference evidence="10 11" key="1">
    <citation type="journal article" date="2018" name="PLoS Genet.">
        <title>Population sequencing reveals clonal diversity and ancestral inbreeding in the grapevine cultivar Chardonnay.</title>
        <authorList>
            <person name="Roach M.J."/>
            <person name="Johnson D.L."/>
            <person name="Bohlmann J."/>
            <person name="van Vuuren H.J."/>
            <person name="Jones S.J."/>
            <person name="Pretorius I.S."/>
            <person name="Schmidt S.A."/>
            <person name="Borneman A.R."/>
        </authorList>
    </citation>
    <scope>NUCLEOTIDE SEQUENCE [LARGE SCALE GENOMIC DNA]</scope>
    <source>
        <strain evidence="11">cv. Chardonnay</strain>
        <tissue evidence="10">Leaf</tissue>
    </source>
</reference>
<dbReference type="Proteomes" id="UP000288805">
    <property type="component" value="Unassembled WGS sequence"/>
</dbReference>
<accession>A0A438D9K7</accession>
<evidence type="ECO:0000256" key="8">
    <source>
        <dbReference type="PROSITE-ProRule" id="PRU00175"/>
    </source>
</evidence>